<name>A0A915EQ28_9BILA</name>
<dbReference type="InterPro" id="IPR015919">
    <property type="entry name" value="Cadherin-like_sf"/>
</dbReference>
<dbReference type="PANTHER" id="PTHR10132">
    <property type="entry name" value="ALPHA-/EPSILON-SARCOGLYCAN FAMILY MEMBER"/>
    <property type="match status" value="1"/>
</dbReference>
<reference evidence="2" key="1">
    <citation type="submission" date="2022-11" db="UniProtKB">
        <authorList>
            <consortium name="WormBaseParasite"/>
        </authorList>
    </citation>
    <scope>IDENTIFICATION</scope>
</reference>
<sequence>MEISAPKGKFMVHMLHSAYFFPQTVDVKWSATAQGKPNLPVWLHLFHSKHRAISYLIGTPVTPFQQITIHVIAKRLDNYKSAEQLITIISNEDVRYNSSTQQIAELKIKNVEAEEFTNMRNDHIKRLEKAIHETFRGKGVNPYIFNIIPEIQNPPEEFYRVANQIKIGSIVQIGTQQHFHANVHRILEGLRKNPQYCHKTILFPWTNTFAHSSPSTGANLILKI</sequence>
<protein>
    <submittedName>
        <fullName evidence="2">Uncharacterized protein</fullName>
    </submittedName>
</protein>
<evidence type="ECO:0000313" key="2">
    <source>
        <dbReference type="WBParaSite" id="jg9197"/>
    </source>
</evidence>
<dbReference type="AlphaFoldDB" id="A0A915EQ28"/>
<keyword evidence="1" id="KW-1185">Reference proteome</keyword>
<dbReference type="GO" id="GO:0005509">
    <property type="term" value="F:calcium ion binding"/>
    <property type="evidence" value="ECO:0007669"/>
    <property type="project" value="InterPro"/>
</dbReference>
<dbReference type="WBParaSite" id="jg9197">
    <property type="protein sequence ID" value="jg9197"/>
    <property type="gene ID" value="jg9197"/>
</dbReference>
<proteinExistence type="predicted"/>
<evidence type="ECO:0000313" key="1">
    <source>
        <dbReference type="Proteomes" id="UP000887574"/>
    </source>
</evidence>
<dbReference type="SUPFAM" id="SSF49313">
    <property type="entry name" value="Cadherin-like"/>
    <property type="match status" value="1"/>
</dbReference>
<organism evidence="1 2">
    <name type="scientific">Ditylenchus dipsaci</name>
    <dbReference type="NCBI Taxonomy" id="166011"/>
    <lineage>
        <taxon>Eukaryota</taxon>
        <taxon>Metazoa</taxon>
        <taxon>Ecdysozoa</taxon>
        <taxon>Nematoda</taxon>
        <taxon>Chromadorea</taxon>
        <taxon>Rhabditida</taxon>
        <taxon>Tylenchina</taxon>
        <taxon>Tylenchomorpha</taxon>
        <taxon>Sphaerularioidea</taxon>
        <taxon>Anguinidae</taxon>
        <taxon>Anguininae</taxon>
        <taxon>Ditylenchus</taxon>
    </lineage>
</organism>
<dbReference type="PANTHER" id="PTHR10132:SF14">
    <property type="entry name" value="SARCOGLYCAN ALPHA, ISOFORM C"/>
    <property type="match status" value="1"/>
</dbReference>
<dbReference type="GO" id="GO:0016012">
    <property type="term" value="C:sarcoglycan complex"/>
    <property type="evidence" value="ECO:0007669"/>
    <property type="project" value="InterPro"/>
</dbReference>
<accession>A0A915EQ28</accession>
<dbReference type="Proteomes" id="UP000887574">
    <property type="component" value="Unplaced"/>
</dbReference>
<dbReference type="InterPro" id="IPR008908">
    <property type="entry name" value="Sarcoglycan_alpha/epsilon"/>
</dbReference>